<feature type="disulfide bond" evidence="13">
    <location>
        <begin position="496"/>
        <end position="508"/>
    </location>
</feature>
<dbReference type="Proteomes" id="UP001369086">
    <property type="component" value="Unassembled WGS sequence"/>
</dbReference>
<feature type="disulfide bond" evidence="13">
    <location>
        <begin position="609"/>
        <end position="618"/>
    </location>
</feature>
<feature type="domain" description="Laminin EGF-like" evidence="17">
    <location>
        <begin position="589"/>
        <end position="633"/>
    </location>
</feature>
<dbReference type="CDD" id="cd00110">
    <property type="entry name" value="LamG"/>
    <property type="match status" value="5"/>
</dbReference>
<evidence type="ECO:0000256" key="1">
    <source>
        <dbReference type="ARBA" id="ARBA00004302"/>
    </source>
</evidence>
<feature type="disulfide bond" evidence="13">
    <location>
        <begin position="700"/>
        <end position="709"/>
    </location>
</feature>
<feature type="disulfide bond" evidence="13">
    <location>
        <begin position="1582"/>
        <end position="1599"/>
    </location>
</feature>
<dbReference type="PRINTS" id="PR00011">
    <property type="entry name" value="EGFLAMININ"/>
</dbReference>
<feature type="domain" description="Laminin EGF-like" evidence="17">
    <location>
        <begin position="1441"/>
        <end position="1486"/>
    </location>
</feature>
<protein>
    <submittedName>
        <fullName evidence="21">Laminin subunit alpha-5-like</fullName>
    </submittedName>
</protein>
<dbReference type="InterPro" id="IPR001368">
    <property type="entry name" value="TNFR/NGFR_Cys_rich_reg"/>
</dbReference>
<dbReference type="PANTHER" id="PTHR10574:SF406">
    <property type="entry name" value="LAMININ SUBUNIT ALPHA 5"/>
    <property type="match status" value="1"/>
</dbReference>
<dbReference type="PANTHER" id="PTHR10574">
    <property type="entry name" value="NETRIN/LAMININ-RELATED"/>
    <property type="match status" value="1"/>
</dbReference>
<dbReference type="PROSITE" id="PS51117">
    <property type="entry name" value="LAMININ_NTER"/>
    <property type="match status" value="1"/>
</dbReference>
<comment type="caution">
    <text evidence="13">Lacks conserved residue(s) required for the propagation of feature annotation.</text>
</comment>
<feature type="disulfide bond" evidence="13">
    <location>
        <begin position="2010"/>
        <end position="2024"/>
    </location>
</feature>
<feature type="disulfide bond" evidence="13">
    <location>
        <begin position="564"/>
        <end position="573"/>
    </location>
</feature>
<evidence type="ECO:0000256" key="4">
    <source>
        <dbReference type="ARBA" id="ARBA00022729"/>
    </source>
</evidence>
<dbReference type="Pfam" id="PF06009">
    <property type="entry name" value="Laminin_II"/>
    <property type="match status" value="1"/>
</dbReference>
<keyword evidence="5" id="KW-0677">Repeat</keyword>
<evidence type="ECO:0000256" key="6">
    <source>
        <dbReference type="ARBA" id="ARBA00022869"/>
    </source>
</evidence>
<reference evidence="21 22" key="1">
    <citation type="submission" date="2021-05" db="EMBL/GenBank/DDBJ databases">
        <authorList>
            <person name="Zahm M."/>
            <person name="Klopp C."/>
            <person name="Cabau C."/>
            <person name="Kuhl H."/>
            <person name="Suciu R."/>
            <person name="Ciorpac M."/>
            <person name="Holostenco D."/>
            <person name="Gessner J."/>
            <person name="Wuertz S."/>
            <person name="Hohne C."/>
            <person name="Stock M."/>
            <person name="Gislard M."/>
            <person name="Lluch J."/>
            <person name="Milhes M."/>
            <person name="Lampietro C."/>
            <person name="Lopez Roques C."/>
            <person name="Donnadieu C."/>
            <person name="Du K."/>
            <person name="Schartl M."/>
            <person name="Guiguen Y."/>
        </authorList>
    </citation>
    <scope>NUCLEOTIDE SEQUENCE [LARGE SCALE GENOMIC DNA]</scope>
    <source>
        <strain evidence="21">Hh-F2</strain>
        <tissue evidence="21">Blood</tissue>
    </source>
</reference>
<feature type="domain" description="Laminin EGF-like" evidence="17">
    <location>
        <begin position="1580"/>
        <end position="1630"/>
    </location>
</feature>
<feature type="domain" description="Laminin IV type A" evidence="19">
    <location>
        <begin position="1651"/>
        <end position="1833"/>
    </location>
</feature>
<feature type="coiled-coil region" evidence="14">
    <location>
        <begin position="2222"/>
        <end position="2284"/>
    </location>
</feature>
<dbReference type="EMBL" id="JAHFZB010000030">
    <property type="protein sequence ID" value="KAK6471854.1"/>
    <property type="molecule type" value="Genomic_DNA"/>
</dbReference>
<feature type="disulfide bond" evidence="13">
    <location>
        <begin position="450"/>
        <end position="459"/>
    </location>
</feature>
<feature type="domain" description="Laminin EGF-like" evidence="17">
    <location>
        <begin position="360"/>
        <end position="429"/>
    </location>
</feature>
<evidence type="ECO:0000256" key="15">
    <source>
        <dbReference type="SAM" id="SignalP"/>
    </source>
</evidence>
<feature type="disulfide bond" evidence="13">
    <location>
        <begin position="1886"/>
        <end position="1895"/>
    </location>
</feature>
<keyword evidence="4 15" id="KW-0732">Signal</keyword>
<evidence type="ECO:0000259" key="17">
    <source>
        <dbReference type="PROSITE" id="PS50027"/>
    </source>
</evidence>
<dbReference type="InterPro" id="IPR009254">
    <property type="entry name" value="Laminin_aI"/>
</dbReference>
<dbReference type="PROSITE" id="PS00022">
    <property type="entry name" value="EGF_1"/>
    <property type="match status" value="1"/>
</dbReference>
<evidence type="ECO:0000256" key="8">
    <source>
        <dbReference type="ARBA" id="ARBA00023054"/>
    </source>
</evidence>
<evidence type="ECO:0000256" key="13">
    <source>
        <dbReference type="PROSITE-ProRule" id="PRU00460"/>
    </source>
</evidence>
<feature type="disulfide bond" evidence="13">
    <location>
        <begin position="746"/>
        <end position="755"/>
    </location>
</feature>
<feature type="disulfide bond" evidence="13">
    <location>
        <begin position="679"/>
        <end position="691"/>
    </location>
</feature>
<feature type="domain" description="Laminin EGF-like" evidence="17">
    <location>
        <begin position="2027"/>
        <end position="2073"/>
    </location>
</feature>
<dbReference type="SMART" id="SM00282">
    <property type="entry name" value="LamG"/>
    <property type="match status" value="5"/>
</dbReference>
<feature type="coiled-coil region" evidence="14">
    <location>
        <begin position="2310"/>
        <end position="2472"/>
    </location>
</feature>
<proteinExistence type="predicted"/>
<feature type="domain" description="Laminin EGF-like" evidence="17">
    <location>
        <begin position="496"/>
        <end position="542"/>
    </location>
</feature>
<feature type="disulfide bond" evidence="13">
    <location>
        <begin position="1462"/>
        <end position="1471"/>
    </location>
</feature>
<feature type="domain" description="Laminin EGF-like" evidence="17">
    <location>
        <begin position="1531"/>
        <end position="1579"/>
    </location>
</feature>
<dbReference type="InterPro" id="IPR013320">
    <property type="entry name" value="ConA-like_dom_sf"/>
</dbReference>
<evidence type="ECO:0000256" key="7">
    <source>
        <dbReference type="ARBA" id="ARBA00022889"/>
    </source>
</evidence>
<feature type="disulfide bond" evidence="13">
    <location>
        <begin position="2074"/>
        <end position="2086"/>
    </location>
</feature>
<feature type="coiled-coil region" evidence="14">
    <location>
        <begin position="2533"/>
        <end position="2664"/>
    </location>
</feature>
<keyword evidence="2" id="KW-0964">Secreted</keyword>
<name>A0ABR0YHH0_HUSHU</name>
<dbReference type="InterPro" id="IPR010307">
    <property type="entry name" value="Laminin_dom_II"/>
</dbReference>
<feature type="disulfide bond" evidence="13">
    <location>
        <begin position="2046"/>
        <end position="2055"/>
    </location>
</feature>
<dbReference type="Pfam" id="PF00052">
    <property type="entry name" value="Laminin_B"/>
    <property type="match status" value="1"/>
</dbReference>
<feature type="disulfide bond" evidence="13">
    <location>
        <begin position="1441"/>
        <end position="1453"/>
    </location>
</feature>
<feature type="domain" description="Laminin G" evidence="16">
    <location>
        <begin position="3128"/>
        <end position="3294"/>
    </location>
</feature>
<feature type="disulfide bond" evidence="13">
    <location>
        <begin position="543"/>
        <end position="555"/>
    </location>
</feature>
<organism evidence="21 22">
    <name type="scientific">Huso huso</name>
    <name type="common">Beluga</name>
    <name type="synonym">Acipenser huso</name>
    <dbReference type="NCBI Taxonomy" id="61971"/>
    <lineage>
        <taxon>Eukaryota</taxon>
        <taxon>Metazoa</taxon>
        <taxon>Chordata</taxon>
        <taxon>Craniata</taxon>
        <taxon>Vertebrata</taxon>
        <taxon>Euteleostomi</taxon>
        <taxon>Actinopterygii</taxon>
        <taxon>Chondrostei</taxon>
        <taxon>Acipenseriformes</taxon>
        <taxon>Acipenseridae</taxon>
        <taxon>Huso</taxon>
    </lineage>
</organism>
<dbReference type="Pfam" id="PF02210">
    <property type="entry name" value="Laminin_G_2"/>
    <property type="match status" value="4"/>
</dbReference>
<comment type="caution">
    <text evidence="21">The sequence shown here is derived from an EMBL/GenBank/DDBJ whole genome shotgun (WGS) entry which is preliminary data.</text>
</comment>
<feature type="domain" description="Laminin EGF-like" evidence="17">
    <location>
        <begin position="2074"/>
        <end position="2121"/>
    </location>
</feature>
<dbReference type="SMART" id="SM00180">
    <property type="entry name" value="EGF_Lam"/>
    <property type="match status" value="22"/>
</dbReference>
<keyword evidence="6" id="KW-0084">Basement membrane</keyword>
<evidence type="ECO:0000256" key="2">
    <source>
        <dbReference type="ARBA" id="ARBA00022525"/>
    </source>
</evidence>
<keyword evidence="9 13" id="KW-1015">Disulfide bond</keyword>
<dbReference type="CDD" id="cd00055">
    <property type="entry name" value="EGF_Lam"/>
    <property type="match status" value="20"/>
</dbReference>
<keyword evidence="10" id="KW-0325">Glycoprotein</keyword>
<dbReference type="SMART" id="SM00181">
    <property type="entry name" value="EGF"/>
    <property type="match status" value="15"/>
</dbReference>
<evidence type="ECO:0000256" key="12">
    <source>
        <dbReference type="PROSITE-ProRule" id="PRU00206"/>
    </source>
</evidence>
<evidence type="ECO:0000259" key="19">
    <source>
        <dbReference type="PROSITE" id="PS51115"/>
    </source>
</evidence>
<dbReference type="SUPFAM" id="SSF57196">
    <property type="entry name" value="EGF/Laminin"/>
    <property type="match status" value="20"/>
</dbReference>
<dbReference type="SMART" id="SM00136">
    <property type="entry name" value="LamNT"/>
    <property type="match status" value="1"/>
</dbReference>
<feature type="repeat" description="TNFR-Cys" evidence="12">
    <location>
        <begin position="1847"/>
        <end position="1895"/>
    </location>
</feature>
<feature type="disulfide bond" evidence="13">
    <location>
        <begin position="1580"/>
        <end position="1592"/>
    </location>
</feature>
<keyword evidence="8 14" id="KW-0175">Coiled coil</keyword>
<feature type="chain" id="PRO_5045676213" evidence="15">
    <location>
        <begin position="31"/>
        <end position="3694"/>
    </location>
</feature>
<feature type="domain" description="Laminin G" evidence="16">
    <location>
        <begin position="2944"/>
        <end position="3121"/>
    </location>
</feature>
<feature type="domain" description="Laminin EGF-like" evidence="17">
    <location>
        <begin position="1973"/>
        <end position="2026"/>
    </location>
</feature>
<dbReference type="InterPro" id="IPR050440">
    <property type="entry name" value="Laminin/Netrin_ECM"/>
</dbReference>
<comment type="subcellular location">
    <subcellularLocation>
        <location evidence="1">Secreted</location>
        <location evidence="1">Extracellular space</location>
        <location evidence="1">Extracellular matrix</location>
        <location evidence="1">Basement membrane</location>
    </subcellularLocation>
</comment>
<dbReference type="PROSITE" id="PS50050">
    <property type="entry name" value="TNFR_NGFR_2"/>
    <property type="match status" value="1"/>
</dbReference>
<feature type="disulfide bond" evidence="13">
    <location>
        <begin position="589"/>
        <end position="601"/>
    </location>
</feature>
<feature type="disulfide bond" evidence="13">
    <location>
        <begin position="1555"/>
        <end position="1564"/>
    </location>
</feature>
<accession>A0ABR0YHH0</accession>
<dbReference type="Pfam" id="PF24973">
    <property type="entry name" value="EGF_LMN_ATRN"/>
    <property type="match status" value="3"/>
</dbReference>
<dbReference type="InterPro" id="IPR000742">
    <property type="entry name" value="EGF"/>
</dbReference>
<evidence type="ECO:0000256" key="9">
    <source>
        <dbReference type="ARBA" id="ARBA00023157"/>
    </source>
</evidence>
<keyword evidence="11 13" id="KW-0424">Laminin EGF-like domain</keyword>
<feature type="domain" description="Laminin EGF-like" evidence="17">
    <location>
        <begin position="543"/>
        <end position="588"/>
    </location>
</feature>
<feature type="disulfide bond" evidence="13">
    <location>
        <begin position="1443"/>
        <end position="1460"/>
    </location>
</feature>
<dbReference type="Gene3D" id="2.60.120.200">
    <property type="match status" value="5"/>
</dbReference>
<dbReference type="Gene3D" id="2.60.120.260">
    <property type="entry name" value="Galactose-binding domain-like"/>
    <property type="match status" value="1"/>
</dbReference>
<evidence type="ECO:0000256" key="3">
    <source>
        <dbReference type="ARBA" id="ARBA00022530"/>
    </source>
</evidence>
<feature type="disulfide bond" evidence="13">
    <location>
        <begin position="681"/>
        <end position="698"/>
    </location>
</feature>
<feature type="domain" description="Laminin EGF-like" evidence="17">
    <location>
        <begin position="1867"/>
        <end position="1916"/>
    </location>
</feature>
<feature type="disulfide bond" evidence="13">
    <location>
        <begin position="634"/>
        <end position="646"/>
    </location>
</feature>
<feature type="disulfide bond" evidence="13">
    <location>
        <begin position="2076"/>
        <end position="2093"/>
    </location>
</feature>
<dbReference type="Gene3D" id="1.20.5.170">
    <property type="match status" value="1"/>
</dbReference>
<feature type="disulfide bond" evidence="13">
    <location>
        <begin position="654"/>
        <end position="663"/>
    </location>
</feature>
<feature type="disulfide bond" evidence="13">
    <location>
        <begin position="545"/>
        <end position="562"/>
    </location>
</feature>
<evidence type="ECO:0000259" key="16">
    <source>
        <dbReference type="PROSITE" id="PS50025"/>
    </source>
</evidence>
<dbReference type="Pfam" id="PF00053">
    <property type="entry name" value="EGF_laminin"/>
    <property type="match status" value="16"/>
</dbReference>
<feature type="disulfide bond" evidence="13">
    <location>
        <begin position="1601"/>
        <end position="1610"/>
    </location>
</feature>
<dbReference type="InterPro" id="IPR001791">
    <property type="entry name" value="Laminin_G"/>
</dbReference>
<feature type="disulfide bond" evidence="13">
    <location>
        <begin position="727"/>
        <end position="744"/>
    </location>
</feature>
<keyword evidence="22" id="KW-1185">Reference proteome</keyword>
<keyword evidence="3" id="KW-0272">Extracellular matrix</keyword>
<feature type="disulfide bond" evidence="13">
    <location>
        <begin position="519"/>
        <end position="528"/>
    </location>
</feature>
<dbReference type="Gene3D" id="2.10.25.10">
    <property type="entry name" value="Laminin"/>
    <property type="match status" value="19"/>
</dbReference>
<dbReference type="InterPro" id="IPR008211">
    <property type="entry name" value="Laminin_N"/>
</dbReference>
<feature type="domain" description="Laminin EGF-like" evidence="17">
    <location>
        <begin position="1917"/>
        <end position="1972"/>
    </location>
</feature>
<evidence type="ECO:0000256" key="5">
    <source>
        <dbReference type="ARBA" id="ARBA00022737"/>
    </source>
</evidence>
<dbReference type="SUPFAM" id="SSF49899">
    <property type="entry name" value="Concanavalin A-like lectins/glucanases"/>
    <property type="match status" value="5"/>
</dbReference>
<feature type="domain" description="TNFR-Cys" evidence="18">
    <location>
        <begin position="1847"/>
        <end position="1895"/>
    </location>
</feature>
<dbReference type="PROSITE" id="PS51115">
    <property type="entry name" value="LAMININ_IVA"/>
    <property type="match status" value="1"/>
</dbReference>
<feature type="domain" description="Laminin N-terminal" evidence="20">
    <location>
        <begin position="39"/>
        <end position="292"/>
    </location>
</feature>
<dbReference type="InterPro" id="IPR056863">
    <property type="entry name" value="LMN_ATRN_NET-like_EGF"/>
</dbReference>
<feature type="disulfide bond" evidence="13">
    <location>
        <begin position="1998"/>
        <end position="2007"/>
    </location>
</feature>
<feature type="disulfide bond" evidence="13">
    <location>
        <begin position="2095"/>
        <end position="2104"/>
    </location>
</feature>
<feature type="domain" description="Laminin G" evidence="16">
    <location>
        <begin position="3341"/>
        <end position="3511"/>
    </location>
</feature>
<dbReference type="PROSITE" id="PS50025">
    <property type="entry name" value="LAM_G_DOMAIN"/>
    <property type="match status" value="5"/>
</dbReference>
<feature type="domain" description="Laminin EGF-like" evidence="17">
    <location>
        <begin position="726"/>
        <end position="775"/>
    </location>
</feature>
<gene>
    <name evidence="21" type="ORF">HHUSO_G28818</name>
</gene>
<keyword evidence="7" id="KW-0130">Cell adhesion</keyword>
<evidence type="ECO:0000259" key="18">
    <source>
        <dbReference type="PROSITE" id="PS50050"/>
    </source>
</evidence>
<dbReference type="PROSITE" id="PS50027">
    <property type="entry name" value="EGF_LAM_2"/>
    <property type="match status" value="16"/>
</dbReference>
<sequence length="3694" mass="405203">MAKRTVELNGTVACAACFLVILSTLSVVSGQTLPTNGVNGFSLHPPYFNLAEGTKITATATCGEDGNGKAIQDLYCKLVGGPVSGDPSQTIQGQYCDTCRAGDSDRAHPITNAIDGTERWWQSPPLSRSLEYNEVNVTLDLGQLFHVAYVLIKFANSPRPDLWVLERSINFGDTYQPWQYFASSKRDCIERFGPRTIERITNDNDVICTSEYSRIVPLENGEIVVSLVNGRPGAMNFSYSPVLRNFTKATNIRLRFLRTNTLLGHLMGKALRDPTVTRRYYYSIKDISIGGRCVCNGHAEACDAKDPTNPYRLQCDCQHNTCGGSCDQCCPGYNQMPWKPATTDNANESSDATPPPCEPCNCNNHSFDCYYDPEVDRRKASVDINGRYLGGGFCMECQHHTTGINCERCIPGYYRSPDHPVDSPFACAACACDSEFTDGTCEDLTGRCYCKPNFTGENCASCAEGYTGFPVCYPVPTYPNTDNGELLPPAGSIINCECNAAGTEGNLCRPDPRNRICVCKPNFEGVHCDQCIPRHFGLNCQPCQCSGPGVFDGGCNAETGQCFCRSGFQGYLCDQCAPGYFNYPLCQLCGCSTVGSVPEGCDPSGRCLCKPEFTGPRCEQCKSGFHSYPSCQVCSCDPRGSAGNGCSPASHCQCRPNFTGPTCNQCAPGYYGYPSCTACQCSIEGSRHSSCNQETGQCNCLANVGGQHCDSCAHGAYGFPLCQVGSCNPDGSIQNGLLPSAGSCNCRPYVQGAACDTCKPLYWNLTPDNPYGCTSCRCSTEGTISSVAECSQGNGQCFCKPNVCSRTCSVCKDGYNNLERTNFFGCQGCQCDIGGSIGLTCDDRTGRCQCRKNVEGLKCNQPKRNHYFPDLHHLKFEIEDGTMMDGRPVRFNYNPLEFEAFSWRGYAQMSSIQPRVVVAFNVSSPDLFHVVFRYVNRGTTDVKGRVSVLEEGKHVLCSNCSDQSKQIIFAPGSEPSFVTVPQNSFVEPFVLNPGTWSIIIEAQDILLDFLVLLPSAYYEAPVLQLKVTEACKYKPSPEEAKKNCLLYKYLSLDGFLSAPGIDGTCRFNNHLPRRCQSETLTPRHPPMAICSGNDINVQLKITVPRPSGYVLVVEYANEDESSQTLSISVNTPGRQTQQESIILYSCKYSFLCRGVAVDSKNRVAVFGLTTEGDVQFIADTANFFLYKVYLIPHEEFTMEYVEPKMHCISTHGTFSPDSGACIPSRFQTPSQSTVLKDGLASLVPEAPLLSMESQVFSADRLEGPQQVENQPRTAVDNPELTRLDGSQNAVVYSTRVQTLGRYAFILHFYQPNHPTFPVQVYLNGGRIWQGEANATFCPHGFGCRSLMISENQIILDVTDNEVFITIKVPRGKTVWLDYVLVVPEASYSSNYLVEEPLDKSYDFISHCGANSFYINPTISTPFCRESAISLSVFYNNGALPCGCHEAGTVSTACDTFGGKCNCRPNVIGRDCSRCATGYWGFPNCRPCQCGTRLCNEVTGQCICPPRTVKPECTICEPQTFGCHPLVGCEECNCSRSGVSTLTDMGCNIENGQCKCKDKIIGRQCDRCAAGFYGYPNCRQCECSEAGTEDDICDSVTGQCHCKENVEGPRCGQCRVGTFHLDPANPKGCTSCFCFGATDRCRSSDKRRTQTVDMNGWVLLSGERQELAVSVSPERGLVEADLRDVPDVYQELHWHAPQSYHGDRVSSYGGFLRYRLHSQSLPIRGDVAPPPLESARPDVILKGNKMTLVYQDKSYPDPGQLHEGNVHLIEGNFRHAQTRNSVSREELMMVLVGLEVLQIRALHSQSSVSVSLERVVLEGASQATSGSAASNVEICMCPANYRGESCQECAPGFYRDTKGLFLGKCVPCNCNGHSDECLPGSGICVNCQHNTEGNHCETCRNGFLGNSTAGQTQSCTGCPCPLQVSSNNFAIGCVERSSSMQCLCMPGYAGPKCERCAPGFYGNPMVIGSSCQPCQCNGNTDANMLFSDCDSLMGICIGCMHNTAGPHCEICAPGYFGDAIIAKNCTNCNCSPCGTASCDPRTGQCQCKPGVTGARCDRCKDGFYGYDSCTGCQRCDCDSAAALTQACNPQNGQCSCQPGVSGPQCLQCAPGFWGYTSDGCTRCDCKGGSCNPRSGECTCSDGLTGKQCDSCLQKLAVPVVNGQGSLNCQTCDSCVVVLLDDLDSMKGLFPVIRDQLTNLNASSIAWGRLRGLDESIDSVTNKLYDYKDVLDDNKQKVDELENEDMNLSQDLDMLEERAALANRKVHKLEDNIAATRQRAEDLIKHIRDIMKAVQDGIGLVNKTSANETHSTEDLRKKLSEVEKLLRQMRDRAFCNQKKLAEDELKKAKDLLGRVDNDMVKRSKENDGLVDDIRDQLTKYNTELMDLRDALNEAVNQTAQVEDLNNRNENLLDESRKKNSDLQRALAEVKDLLTMAEDALFQVTDLLQMLEDSKEDYEKLAANLDGARKRLLEKVQKFASASTKIPLVEEAERHAELLHQLSKNLSSVIQDTNQDGFIQRAINASNAYSSIIEAVRNAENAAKKADEAATNALENVKNEDLGEEADRLKKKSNVLLEDAKNVQTSLNDLKPQLKEAKKRLQDAKDKKEQLLKDLKDAQSMLNIDKGSTEENIKNAKAAAEDAKTKAENVERTLNPIKEKLDQWKDQYGNSSGTNEDFKNAFKDANSSVLSLGDTIPLLIKKLDKLQSRSTQMPNISENIERIRDLISQARNAASKVSVPMKFDGTSGVQLRNPNNLLDVAPYTSLKFYISLLEGKKKRQTESEKQFVFYLGNKDATKGFLGMSIEGKKLKWFFNVGGQTAELLNEQTISTDAFNMIKLERILQYGQMSVTVDKTTSLVTKGNTVAGGDEGLLKLTPSDTVFYVGGYPPDFLPPPELRLSKFQGCIEMDSLNEEVISLYNFEKNFMVDTVKDRPCGRKKSVTEPWINDGSYFDGSGFAAVEIQSGLPGTSRFEQEVKVLSYNGILFFLEGEGHFICIAVKDGDLKLYYDFNGELKEAATPNMDLKISDAKSKGIQIILREPNGNMKVYIRLERKMAFNVEHSGSPLNFNSVYYIGGVPEEILPNKLKPLFPNGGSIKGCVRSIKAIDKYIDLKRMNTTGVSHGCSPDFLVARTARFTGNGYLDLSLDNVPSLLDNFYSGFGFRTSQSNGLLFYHKTTVGHCQVLLENSRLVVNSNSGAIKTKNLYSDDMNHYVALYVNKNGVRLYVDNILEGSSAGRRKRHPREVVLEKFYLGGAPDASLGSNLTGCISNMFVKRENDEQMVVDFLQSSLVQVSLNCPSSREPQQIRALVKKNKMRSKATLKASRNRIVERSCRSKQPKIISGAFQFSGFGTSRLEFSNVPESFRDRSHFSMDVRLNSSSGLLFYVSNEKENSLMALSVSSGRLVLLVSIAGKKLKTRSREKYNDGQWHTVFFSREKNRVHLVTDGLKAQTGTLSSTGQLLVNPPFYVGGVPAGKGRTLTTELSVSGFVGCIKNLKLDGKSLDPPSSTFGVGPCSESSLEDGVYFAAGGGHLALDNSFAVSQDFEMMLEVRPVTDTGLLFHIGRKRHYLTLYAENGEVTVKVNNGGGEFSASVIPEQSLCNGRWHHIAVIKRNNVIQLDVDTKGKHAVGPTRPHSSSTKEMLYLGGVPDSVDLPGLSSPRPSFYGCVRNLVINQSPVHLSRAGAIYGAVGVGGCPVM</sequence>
<dbReference type="InterPro" id="IPR000034">
    <property type="entry name" value="Laminin_IV"/>
</dbReference>
<dbReference type="PROSITE" id="PS01248">
    <property type="entry name" value="EGF_LAM_1"/>
    <property type="match status" value="8"/>
</dbReference>
<feature type="disulfide bond" evidence="13">
    <location>
        <begin position="1943"/>
        <end position="1952"/>
    </location>
</feature>
<evidence type="ECO:0000256" key="11">
    <source>
        <dbReference type="ARBA" id="ARBA00023292"/>
    </source>
</evidence>
<feature type="disulfide bond" evidence="13">
    <location>
        <begin position="397"/>
        <end position="406"/>
    </location>
</feature>
<dbReference type="Pfam" id="PF00055">
    <property type="entry name" value="Laminin_N"/>
    <property type="match status" value="1"/>
</dbReference>
<dbReference type="SMART" id="SM00281">
    <property type="entry name" value="LamB"/>
    <property type="match status" value="1"/>
</dbReference>
<feature type="domain" description="Laminin G" evidence="16">
    <location>
        <begin position="3518"/>
        <end position="3691"/>
    </location>
</feature>
<evidence type="ECO:0000256" key="10">
    <source>
        <dbReference type="ARBA" id="ARBA00023180"/>
    </source>
</evidence>
<feature type="domain" description="Laminin EGF-like" evidence="17">
    <location>
        <begin position="634"/>
        <end position="678"/>
    </location>
</feature>
<dbReference type="Pfam" id="PF00054">
    <property type="entry name" value="Laminin_G_1"/>
    <property type="match status" value="1"/>
</dbReference>
<feature type="domain" description="Laminin EGF-like" evidence="17">
    <location>
        <begin position="679"/>
        <end position="724"/>
    </location>
</feature>
<evidence type="ECO:0000256" key="14">
    <source>
        <dbReference type="SAM" id="Coils"/>
    </source>
</evidence>
<evidence type="ECO:0000313" key="21">
    <source>
        <dbReference type="EMBL" id="KAK6471854.1"/>
    </source>
</evidence>
<evidence type="ECO:0000259" key="20">
    <source>
        <dbReference type="PROSITE" id="PS51117"/>
    </source>
</evidence>
<dbReference type="InterPro" id="IPR002049">
    <property type="entry name" value="LE_dom"/>
</dbReference>
<feature type="domain" description="Laminin G" evidence="16">
    <location>
        <begin position="2735"/>
        <end position="2932"/>
    </location>
</feature>
<feature type="signal peptide" evidence="15">
    <location>
        <begin position="1"/>
        <end position="30"/>
    </location>
</feature>
<feature type="domain" description="Laminin EGF-like" evidence="17">
    <location>
        <begin position="430"/>
        <end position="474"/>
    </location>
</feature>
<dbReference type="Pfam" id="PF06008">
    <property type="entry name" value="Laminin_I"/>
    <property type="match status" value="1"/>
</dbReference>
<evidence type="ECO:0000313" key="22">
    <source>
        <dbReference type="Proteomes" id="UP001369086"/>
    </source>
</evidence>